<evidence type="ECO:0000313" key="4">
    <source>
        <dbReference type="EMBL" id="TCP30883.1"/>
    </source>
</evidence>
<feature type="DNA-binding region" description="H-T-H motif" evidence="2">
    <location>
        <begin position="22"/>
        <end position="41"/>
    </location>
</feature>
<evidence type="ECO:0000259" key="3">
    <source>
        <dbReference type="PROSITE" id="PS50977"/>
    </source>
</evidence>
<sequence>MWRYFVDATVDVIEKEGIENVTIRKVADLAGYTSSTVYNYFQELSHLVFFAAMRFTKNYIDDLPRYIDKGSNTIEKWLYTWECFCKHSFDKPEIYAVIFVNNLGSVPEDLLEHYYKTYRSDLIGLPEPIQSIILEHAFSRRSALYVQQAVDEGLIEGKDVAFISETTMLIWQGMLTTVLNQRRNVTTKEAARQTLDYVYESVMKVIPTDKRKEINVQFK</sequence>
<dbReference type="InterPro" id="IPR009057">
    <property type="entry name" value="Homeodomain-like_sf"/>
</dbReference>
<proteinExistence type="predicted"/>
<dbReference type="GO" id="GO:0003677">
    <property type="term" value="F:DNA binding"/>
    <property type="evidence" value="ECO:0007669"/>
    <property type="project" value="UniProtKB-UniRule"/>
</dbReference>
<dbReference type="InterPro" id="IPR001647">
    <property type="entry name" value="HTH_TetR"/>
</dbReference>
<keyword evidence="1 2" id="KW-0238">DNA-binding</keyword>
<feature type="domain" description="HTH tetR-type" evidence="3">
    <location>
        <begin position="1"/>
        <end position="59"/>
    </location>
</feature>
<evidence type="ECO:0000256" key="2">
    <source>
        <dbReference type="PROSITE-ProRule" id="PRU00335"/>
    </source>
</evidence>
<dbReference type="EMBL" id="SLXK01000004">
    <property type="protein sequence ID" value="TCP30883.1"/>
    <property type="molecule type" value="Genomic_DNA"/>
</dbReference>
<organism evidence="4 5">
    <name type="scientific">Scopulibacillus darangshiensis</name>
    <dbReference type="NCBI Taxonomy" id="442528"/>
    <lineage>
        <taxon>Bacteria</taxon>
        <taxon>Bacillati</taxon>
        <taxon>Bacillota</taxon>
        <taxon>Bacilli</taxon>
        <taxon>Bacillales</taxon>
        <taxon>Sporolactobacillaceae</taxon>
        <taxon>Scopulibacillus</taxon>
    </lineage>
</organism>
<keyword evidence="5" id="KW-1185">Reference proteome</keyword>
<name>A0A4R2P7K6_9BACL</name>
<comment type="caution">
    <text evidence="4">The sequence shown here is derived from an EMBL/GenBank/DDBJ whole genome shotgun (WGS) entry which is preliminary data.</text>
</comment>
<evidence type="ECO:0000256" key="1">
    <source>
        <dbReference type="ARBA" id="ARBA00023125"/>
    </source>
</evidence>
<accession>A0A4R2P7K6</accession>
<dbReference type="Proteomes" id="UP000295416">
    <property type="component" value="Unassembled WGS sequence"/>
</dbReference>
<protein>
    <submittedName>
        <fullName evidence="4">TetR family transcriptional regulator</fullName>
    </submittedName>
</protein>
<gene>
    <name evidence="4" type="ORF">EV207_10462</name>
</gene>
<dbReference type="PROSITE" id="PS50977">
    <property type="entry name" value="HTH_TETR_2"/>
    <property type="match status" value="1"/>
</dbReference>
<evidence type="ECO:0000313" key="5">
    <source>
        <dbReference type="Proteomes" id="UP000295416"/>
    </source>
</evidence>
<reference evidence="4 5" key="1">
    <citation type="submission" date="2019-03" db="EMBL/GenBank/DDBJ databases">
        <title>Genomic Encyclopedia of Type Strains, Phase IV (KMG-IV): sequencing the most valuable type-strain genomes for metagenomic binning, comparative biology and taxonomic classification.</title>
        <authorList>
            <person name="Goeker M."/>
        </authorList>
    </citation>
    <scope>NUCLEOTIDE SEQUENCE [LARGE SCALE GENOMIC DNA]</scope>
    <source>
        <strain evidence="4 5">DSM 19377</strain>
    </source>
</reference>
<dbReference type="Pfam" id="PF00440">
    <property type="entry name" value="TetR_N"/>
    <property type="match status" value="1"/>
</dbReference>
<dbReference type="AlphaFoldDB" id="A0A4R2P7K6"/>
<dbReference type="Gene3D" id="1.10.357.10">
    <property type="entry name" value="Tetracycline Repressor, domain 2"/>
    <property type="match status" value="1"/>
</dbReference>
<dbReference type="SUPFAM" id="SSF46689">
    <property type="entry name" value="Homeodomain-like"/>
    <property type="match status" value="1"/>
</dbReference>